<sequence length="116" mass="12129">MQRPEGGHCGPGAPRRLAGPSGRGQNVRRLRVQPGPHLGGQRRGAPVERVEDALRLAHVPGGREGRAYRARTASAPVQSPRASMARPASANAAAASAARPCRSYLRARSSRAPASP</sequence>
<comment type="caution">
    <text evidence="2">The sequence shown here is derived from an EMBL/GenBank/DDBJ whole genome shotgun (WGS) entry which is preliminary data.</text>
</comment>
<evidence type="ECO:0000313" key="2">
    <source>
        <dbReference type="EMBL" id="TDC14825.1"/>
    </source>
</evidence>
<dbReference type="Proteomes" id="UP000295431">
    <property type="component" value="Unassembled WGS sequence"/>
</dbReference>
<dbReference type="RefSeq" id="WP_131940086.1">
    <property type="nucleotide sequence ID" value="NZ_BAAAMX010000038.1"/>
</dbReference>
<dbReference type="EMBL" id="SMJW01000077">
    <property type="protein sequence ID" value="TDC14825.1"/>
    <property type="molecule type" value="Genomic_DNA"/>
</dbReference>
<feature type="region of interest" description="Disordered" evidence="1">
    <location>
        <begin position="1"/>
        <end position="48"/>
    </location>
</feature>
<protein>
    <submittedName>
        <fullName evidence="2">Uncharacterized protein</fullName>
    </submittedName>
</protein>
<gene>
    <name evidence="2" type="ORF">E1284_17095</name>
</gene>
<reference evidence="2 3" key="1">
    <citation type="submission" date="2019-03" db="EMBL/GenBank/DDBJ databases">
        <title>Draft genome sequences of novel Actinobacteria.</title>
        <authorList>
            <person name="Sahin N."/>
            <person name="Ay H."/>
            <person name="Saygin H."/>
        </authorList>
    </citation>
    <scope>NUCLEOTIDE SEQUENCE [LARGE SCALE GENOMIC DNA]</scope>
    <source>
        <strain evidence="2 3">DSM 45347</strain>
    </source>
</reference>
<organism evidence="2 3">
    <name type="scientific">Actinomadura bangladeshensis</name>
    <dbReference type="NCBI Taxonomy" id="453573"/>
    <lineage>
        <taxon>Bacteria</taxon>
        <taxon>Bacillati</taxon>
        <taxon>Actinomycetota</taxon>
        <taxon>Actinomycetes</taxon>
        <taxon>Streptosporangiales</taxon>
        <taxon>Thermomonosporaceae</taxon>
        <taxon>Actinomadura</taxon>
    </lineage>
</organism>
<proteinExistence type="predicted"/>
<keyword evidence="3" id="KW-1185">Reference proteome</keyword>
<feature type="compositionally biased region" description="Low complexity" evidence="1">
    <location>
        <begin position="79"/>
        <end position="103"/>
    </location>
</feature>
<name>A0A4R4NYZ9_9ACTN</name>
<evidence type="ECO:0000313" key="3">
    <source>
        <dbReference type="Proteomes" id="UP000295431"/>
    </source>
</evidence>
<dbReference type="AlphaFoldDB" id="A0A4R4NYZ9"/>
<accession>A0A4R4NYZ9</accession>
<evidence type="ECO:0000256" key="1">
    <source>
        <dbReference type="SAM" id="MobiDB-lite"/>
    </source>
</evidence>
<feature type="region of interest" description="Disordered" evidence="1">
    <location>
        <begin position="61"/>
        <end position="116"/>
    </location>
</feature>